<dbReference type="InterPro" id="IPR036188">
    <property type="entry name" value="FAD/NAD-bd_sf"/>
</dbReference>
<dbReference type="InterPro" id="IPR006076">
    <property type="entry name" value="FAD-dep_OxRdtase"/>
</dbReference>
<feature type="domain" description="FAD dependent oxidoreductase" evidence="2">
    <location>
        <begin position="36"/>
        <end position="394"/>
    </location>
</feature>
<evidence type="ECO:0000313" key="4">
    <source>
        <dbReference type="Proteomes" id="UP001229486"/>
    </source>
</evidence>
<dbReference type="GO" id="GO:0016491">
    <property type="term" value="F:oxidoreductase activity"/>
    <property type="evidence" value="ECO:0007669"/>
    <property type="project" value="UniProtKB-KW"/>
</dbReference>
<proteinExistence type="predicted"/>
<dbReference type="SUPFAM" id="SSF51905">
    <property type="entry name" value="FAD/NAD(P)-binding domain"/>
    <property type="match status" value="1"/>
</dbReference>
<dbReference type="Gene3D" id="3.50.50.60">
    <property type="entry name" value="FAD/NAD(P)-binding domain"/>
    <property type="match status" value="1"/>
</dbReference>
<protein>
    <submittedName>
        <fullName evidence="3">Glycine/D-amino acid oxidase-like deaminating enzyme</fullName>
    </submittedName>
</protein>
<dbReference type="Pfam" id="PF01266">
    <property type="entry name" value="DAO"/>
    <property type="match status" value="1"/>
</dbReference>
<name>A0AB73IMK3_9BURK</name>
<evidence type="ECO:0000256" key="1">
    <source>
        <dbReference type="ARBA" id="ARBA00023002"/>
    </source>
</evidence>
<dbReference type="AlphaFoldDB" id="A0AB73IMK3"/>
<gene>
    <name evidence="3" type="ORF">J2793_006725</name>
</gene>
<dbReference type="PANTHER" id="PTHR13847">
    <property type="entry name" value="SARCOSINE DEHYDROGENASE-RELATED"/>
    <property type="match status" value="1"/>
</dbReference>
<accession>A0AB73IMK3</accession>
<dbReference type="GO" id="GO:0005737">
    <property type="term" value="C:cytoplasm"/>
    <property type="evidence" value="ECO:0007669"/>
    <property type="project" value="TreeGrafter"/>
</dbReference>
<comment type="caution">
    <text evidence="3">The sequence shown here is derived from an EMBL/GenBank/DDBJ whole genome shotgun (WGS) entry which is preliminary data.</text>
</comment>
<reference evidence="3" key="1">
    <citation type="submission" date="2023-07" db="EMBL/GenBank/DDBJ databases">
        <title>Sorghum-associated microbial communities from plants grown in Nebraska, USA.</title>
        <authorList>
            <person name="Schachtman D."/>
        </authorList>
    </citation>
    <scope>NUCLEOTIDE SEQUENCE</scope>
    <source>
        <strain evidence="3">DS1061</strain>
    </source>
</reference>
<dbReference type="Proteomes" id="UP001229486">
    <property type="component" value="Unassembled WGS sequence"/>
</dbReference>
<organism evidence="3 4">
    <name type="scientific">Paraburkholderia caledonica</name>
    <dbReference type="NCBI Taxonomy" id="134536"/>
    <lineage>
        <taxon>Bacteria</taxon>
        <taxon>Pseudomonadati</taxon>
        <taxon>Pseudomonadota</taxon>
        <taxon>Betaproteobacteria</taxon>
        <taxon>Burkholderiales</taxon>
        <taxon>Burkholderiaceae</taxon>
        <taxon>Paraburkholderia</taxon>
    </lineage>
</organism>
<sequence>MSHIKYAAYRNRSGWNALLPSRDTAPPAVGRIKAKYAIVGAGYTGVAAARRLAELDPDAAIVLIEGSVVGEGASARNSGFTGGRVLPKANFGGARKDVGTAATFDKEQAVGVFNDEGFQYLQESVETYKIDCDLHRPGSFRASATEAGEQMLRGIADQARAAGQMPLEMTREDLIAQIGTSHYRYALYNGTTHLVQPAALIRGLVDTLPVNVVVYENTKVRSFKRSARWLLDTGDAEIEADTVILANNAFVKEFGLLKDKLLTLFTYAGISEELTAEEAGLLGNRSSWGLTAAQRAGGSTLRRVGDRRFMVRSLYSYEGELSPDLVEKELLARFHRRYPALSHRRFEFTWGGLTDMTRNGSPVWGPLDEGLWVSCGYNGLGIAKGTVLGKRLAEKIVGVGDHAGLEKAFGKANWIPPEPFRRVGFAAITMLATKQAGVDAT</sequence>
<evidence type="ECO:0000313" key="3">
    <source>
        <dbReference type="EMBL" id="MDP9651250.1"/>
    </source>
</evidence>
<dbReference type="Gene3D" id="3.30.9.10">
    <property type="entry name" value="D-Amino Acid Oxidase, subunit A, domain 2"/>
    <property type="match status" value="1"/>
</dbReference>
<dbReference type="RefSeq" id="WP_392395905.1">
    <property type="nucleotide sequence ID" value="NZ_JAURTK010000017.1"/>
</dbReference>
<dbReference type="EMBL" id="JAURTK010000017">
    <property type="protein sequence ID" value="MDP9651250.1"/>
    <property type="molecule type" value="Genomic_DNA"/>
</dbReference>
<evidence type="ECO:0000259" key="2">
    <source>
        <dbReference type="Pfam" id="PF01266"/>
    </source>
</evidence>
<keyword evidence="1" id="KW-0560">Oxidoreductase</keyword>